<dbReference type="PRINTS" id="PR00081">
    <property type="entry name" value="GDHRDH"/>
</dbReference>
<name>A0A1Y2MSF7_PSEAH</name>
<comment type="caution">
    <text evidence="2">The sequence shown here is derived from an EMBL/GenBank/DDBJ whole genome shotgun (WGS) entry which is preliminary data.</text>
</comment>
<dbReference type="Proteomes" id="UP000194360">
    <property type="component" value="Unassembled WGS sequence"/>
</dbReference>
<dbReference type="STRING" id="2074.BG845_04326"/>
<dbReference type="CDD" id="cd05344">
    <property type="entry name" value="BKR_like_SDR_like"/>
    <property type="match status" value="1"/>
</dbReference>
<dbReference type="EC" id="1.1.1.100" evidence="2"/>
<dbReference type="GO" id="GO:0004316">
    <property type="term" value="F:3-oxoacyl-[acyl-carrier-protein] reductase (NADPH) activity"/>
    <property type="evidence" value="ECO:0007669"/>
    <property type="project" value="UniProtKB-EC"/>
</dbReference>
<organism evidence="2 3">
    <name type="scientific">Pseudonocardia autotrophica</name>
    <name type="common">Amycolata autotrophica</name>
    <name type="synonym">Nocardia autotrophica</name>
    <dbReference type="NCBI Taxonomy" id="2074"/>
    <lineage>
        <taxon>Bacteria</taxon>
        <taxon>Bacillati</taxon>
        <taxon>Actinomycetota</taxon>
        <taxon>Actinomycetes</taxon>
        <taxon>Pseudonocardiales</taxon>
        <taxon>Pseudonocardiaceae</taxon>
        <taxon>Pseudonocardia</taxon>
    </lineage>
</organism>
<evidence type="ECO:0000313" key="2">
    <source>
        <dbReference type="EMBL" id="OSY38153.1"/>
    </source>
</evidence>
<reference evidence="2 3" key="1">
    <citation type="submission" date="2016-09" db="EMBL/GenBank/DDBJ databases">
        <title>Pseudonocardia autotrophica DSM535, a candidate organism with high potential of specific P450 cytochromes.</title>
        <authorList>
            <person name="Grumaz C."/>
            <person name="Vainshtein Y."/>
            <person name="Kirstahler P."/>
            <person name="Sohn K."/>
        </authorList>
    </citation>
    <scope>NUCLEOTIDE SEQUENCE [LARGE SCALE GENOMIC DNA]</scope>
    <source>
        <strain evidence="2 3">DSM 535</strain>
    </source>
</reference>
<dbReference type="RefSeq" id="WP_085914506.1">
    <property type="nucleotide sequence ID" value="NZ_AP018920.1"/>
</dbReference>
<evidence type="ECO:0000256" key="1">
    <source>
        <dbReference type="ARBA" id="ARBA00006484"/>
    </source>
</evidence>
<proteinExistence type="inferred from homology"/>
<dbReference type="InterPro" id="IPR002347">
    <property type="entry name" value="SDR_fam"/>
</dbReference>
<dbReference type="Gene3D" id="3.40.50.720">
    <property type="entry name" value="NAD(P)-binding Rossmann-like Domain"/>
    <property type="match status" value="1"/>
</dbReference>
<comment type="similarity">
    <text evidence="1">Belongs to the short-chain dehydrogenases/reductases (SDR) family.</text>
</comment>
<dbReference type="SUPFAM" id="SSF51735">
    <property type="entry name" value="NAD(P)-binding Rossmann-fold domains"/>
    <property type="match status" value="1"/>
</dbReference>
<keyword evidence="3" id="KW-1185">Reference proteome</keyword>
<protein>
    <submittedName>
        <fullName evidence="2">3-oxoacyl-[acyl-carrier-protein] reductase FabG</fullName>
        <ecNumber evidence="2">1.1.1.100</ecNumber>
    </submittedName>
</protein>
<dbReference type="EMBL" id="MIGB01000025">
    <property type="protein sequence ID" value="OSY38153.1"/>
    <property type="molecule type" value="Genomic_DNA"/>
</dbReference>
<evidence type="ECO:0000313" key="3">
    <source>
        <dbReference type="Proteomes" id="UP000194360"/>
    </source>
</evidence>
<dbReference type="PANTHER" id="PTHR42879:SF6">
    <property type="entry name" value="NADPH-DEPENDENT REDUCTASE BACG"/>
    <property type="match status" value="1"/>
</dbReference>
<keyword evidence="2" id="KW-0560">Oxidoreductase</keyword>
<dbReference type="OrthoDB" id="9804774at2"/>
<dbReference type="AlphaFoldDB" id="A0A1Y2MSF7"/>
<dbReference type="Pfam" id="PF13561">
    <property type="entry name" value="adh_short_C2"/>
    <property type="match status" value="1"/>
</dbReference>
<dbReference type="InterPro" id="IPR050259">
    <property type="entry name" value="SDR"/>
</dbReference>
<dbReference type="PANTHER" id="PTHR42879">
    <property type="entry name" value="3-OXOACYL-(ACYL-CARRIER-PROTEIN) REDUCTASE"/>
    <property type="match status" value="1"/>
</dbReference>
<accession>A0A1Y2MSF7</accession>
<dbReference type="InterPro" id="IPR036291">
    <property type="entry name" value="NAD(P)-bd_dom_sf"/>
</dbReference>
<sequence length="257" mass="25887">MDLGIAGRAALVCASTSGLGLGTARALAADGARVVITGRTAERAEQVAATIPGAVGVGVDLTADGGVDLLLEATREAVGSPDILVLNGPGPAPGTAADVDAAGIEQAVRTLVLPQQRLVAGVLPTMIERGWGRILSISSTSVQAPIPRLALSNVGRSALLGYLKTLAGEVARHGITVNTLLPGRIETPRVRGLDEANAERLGRSVEEVAAESRAAIPMGRYGDPDEFGAVAAFLCSGPAGYVTGSAIRCDGGLVPTV</sequence>
<gene>
    <name evidence="2" type="primary">fabG_22</name>
    <name evidence="2" type="ORF">BG845_04326</name>
</gene>